<evidence type="ECO:0000313" key="1">
    <source>
        <dbReference type="EMBL" id="KRL98783.1"/>
    </source>
</evidence>
<dbReference type="GeneID" id="98308021"/>
<dbReference type="OrthoDB" id="195541at2"/>
<dbReference type="RefSeq" id="WP_054757086.1">
    <property type="nucleotide sequence ID" value="NZ_AZFQ01000036.1"/>
</dbReference>
<comment type="caution">
    <text evidence="1">The sequence shown here is derived from an EMBL/GenBank/DDBJ whole genome shotgun (WGS) entry which is preliminary data.</text>
</comment>
<organism evidence="1 2">
    <name type="scientific">Liquorilactobacillus satsumensis DSM 16230 = JCM 12392</name>
    <dbReference type="NCBI Taxonomy" id="1423801"/>
    <lineage>
        <taxon>Bacteria</taxon>
        <taxon>Bacillati</taxon>
        <taxon>Bacillota</taxon>
        <taxon>Bacilli</taxon>
        <taxon>Lactobacillales</taxon>
        <taxon>Lactobacillaceae</taxon>
        <taxon>Liquorilactobacillus</taxon>
    </lineage>
</organism>
<dbReference type="InterPro" id="IPR024453">
    <property type="entry name" value="Peptidase_C92"/>
</dbReference>
<dbReference type="PATRIC" id="fig|1423801.4.peg.604"/>
<dbReference type="AlphaFoldDB" id="A0A0R1UZL9"/>
<dbReference type="Proteomes" id="UP000051166">
    <property type="component" value="Unassembled WGS sequence"/>
</dbReference>
<dbReference type="EMBL" id="AZFQ01000036">
    <property type="protein sequence ID" value="KRL98783.1"/>
    <property type="molecule type" value="Genomic_DNA"/>
</dbReference>
<keyword evidence="2" id="KW-1185">Reference proteome</keyword>
<name>A0A0R1UZL9_9LACO</name>
<dbReference type="Pfam" id="PF05708">
    <property type="entry name" value="Peptidase_C92"/>
    <property type="match status" value="1"/>
</dbReference>
<protein>
    <recommendedName>
        <fullName evidence="3">Permuted papain-like amidase enzyme, YaeF/YiiX, C92 family</fullName>
    </recommendedName>
</protein>
<sequence>MLKTGDLVFVTATADELAKTIGASTQLNKGKNNLPSYSHVGLIEVTDHGEKFVLHATSKGGCIRETLSGFKKRVAEHCDFYRLSPRYHFDPSTVLRAAYSLLGSPYNFSFAPTAPGFYCADFIYTIFPTGIFSLIPMTFGPNHTVLPFWHDYYQKLAVKIPVAEPGINPNEMLHQVEMFTVFE</sequence>
<gene>
    <name evidence="1" type="ORF">FD50_GL000595</name>
</gene>
<dbReference type="InterPro" id="IPR038765">
    <property type="entry name" value="Papain-like_cys_pep_sf"/>
</dbReference>
<dbReference type="SUPFAM" id="SSF54001">
    <property type="entry name" value="Cysteine proteinases"/>
    <property type="match status" value="1"/>
</dbReference>
<evidence type="ECO:0000313" key="2">
    <source>
        <dbReference type="Proteomes" id="UP000051166"/>
    </source>
</evidence>
<reference evidence="1 2" key="1">
    <citation type="journal article" date="2015" name="Genome Announc.">
        <title>Expanding the biotechnology potential of lactobacilli through comparative genomics of 213 strains and associated genera.</title>
        <authorList>
            <person name="Sun Z."/>
            <person name="Harris H.M."/>
            <person name="McCann A."/>
            <person name="Guo C."/>
            <person name="Argimon S."/>
            <person name="Zhang W."/>
            <person name="Yang X."/>
            <person name="Jeffery I.B."/>
            <person name="Cooney J.C."/>
            <person name="Kagawa T.F."/>
            <person name="Liu W."/>
            <person name="Song Y."/>
            <person name="Salvetti E."/>
            <person name="Wrobel A."/>
            <person name="Rasinkangas P."/>
            <person name="Parkhill J."/>
            <person name="Rea M.C."/>
            <person name="O'Sullivan O."/>
            <person name="Ritari J."/>
            <person name="Douillard F.P."/>
            <person name="Paul Ross R."/>
            <person name="Yang R."/>
            <person name="Briner A.E."/>
            <person name="Felis G.E."/>
            <person name="de Vos W.M."/>
            <person name="Barrangou R."/>
            <person name="Klaenhammer T.R."/>
            <person name="Caufield P.W."/>
            <person name="Cui Y."/>
            <person name="Zhang H."/>
            <person name="O'Toole P.W."/>
        </authorList>
    </citation>
    <scope>NUCLEOTIDE SEQUENCE [LARGE SCALE GENOMIC DNA]</scope>
    <source>
        <strain evidence="1 2">DSM 16230</strain>
    </source>
</reference>
<dbReference type="Gene3D" id="3.90.1720.10">
    <property type="entry name" value="endopeptidase domain like (from Nostoc punctiforme)"/>
    <property type="match status" value="1"/>
</dbReference>
<proteinExistence type="predicted"/>
<accession>A0A0R1UZL9</accession>
<evidence type="ECO:0008006" key="3">
    <source>
        <dbReference type="Google" id="ProtNLM"/>
    </source>
</evidence>